<feature type="compositionally biased region" description="Basic residues" evidence="2">
    <location>
        <begin position="33"/>
        <end position="42"/>
    </location>
</feature>
<feature type="region of interest" description="Disordered" evidence="2">
    <location>
        <begin position="1"/>
        <end position="80"/>
    </location>
</feature>
<dbReference type="PANTHER" id="PTHR14388:SF7">
    <property type="entry name" value="SH2 DOMAIN-CONTAINING PROTEIN 4B"/>
    <property type="match status" value="1"/>
</dbReference>
<evidence type="ECO:0000256" key="1">
    <source>
        <dbReference type="ARBA" id="ARBA00022999"/>
    </source>
</evidence>
<proteinExistence type="predicted"/>
<keyword evidence="4" id="KW-1185">Reference proteome</keyword>
<dbReference type="Proteomes" id="UP001066276">
    <property type="component" value="Chromosome 6"/>
</dbReference>
<keyword evidence="1" id="KW-0727">SH2 domain</keyword>
<feature type="compositionally biased region" description="Basic and acidic residues" evidence="2">
    <location>
        <begin position="13"/>
        <end position="32"/>
    </location>
</feature>
<dbReference type="AlphaFoldDB" id="A0AAV7QTJ1"/>
<dbReference type="GO" id="GO:0005737">
    <property type="term" value="C:cytoplasm"/>
    <property type="evidence" value="ECO:0007669"/>
    <property type="project" value="TreeGrafter"/>
</dbReference>
<reference evidence="3" key="1">
    <citation type="journal article" date="2022" name="bioRxiv">
        <title>Sequencing and chromosome-scale assembly of the giantPleurodeles waltlgenome.</title>
        <authorList>
            <person name="Brown T."/>
            <person name="Elewa A."/>
            <person name="Iarovenko S."/>
            <person name="Subramanian E."/>
            <person name="Araus A.J."/>
            <person name="Petzold A."/>
            <person name="Susuki M."/>
            <person name="Suzuki K.-i.T."/>
            <person name="Hayashi T."/>
            <person name="Toyoda A."/>
            <person name="Oliveira C."/>
            <person name="Osipova E."/>
            <person name="Leigh N.D."/>
            <person name="Simon A."/>
            <person name="Yun M.H."/>
        </authorList>
    </citation>
    <scope>NUCLEOTIDE SEQUENCE</scope>
    <source>
        <strain evidence="3">20211129_DDA</strain>
        <tissue evidence="3">Liver</tissue>
    </source>
</reference>
<organism evidence="3 4">
    <name type="scientific">Pleurodeles waltl</name>
    <name type="common">Iberian ribbed newt</name>
    <dbReference type="NCBI Taxonomy" id="8319"/>
    <lineage>
        <taxon>Eukaryota</taxon>
        <taxon>Metazoa</taxon>
        <taxon>Chordata</taxon>
        <taxon>Craniata</taxon>
        <taxon>Vertebrata</taxon>
        <taxon>Euteleostomi</taxon>
        <taxon>Amphibia</taxon>
        <taxon>Batrachia</taxon>
        <taxon>Caudata</taxon>
        <taxon>Salamandroidea</taxon>
        <taxon>Salamandridae</taxon>
        <taxon>Pleurodelinae</taxon>
        <taxon>Pleurodeles</taxon>
    </lineage>
</organism>
<accession>A0AAV7QTJ1</accession>
<gene>
    <name evidence="3" type="ORF">NDU88_010134</name>
</gene>
<feature type="compositionally biased region" description="Polar residues" evidence="2">
    <location>
        <begin position="48"/>
        <end position="80"/>
    </location>
</feature>
<evidence type="ECO:0000313" key="3">
    <source>
        <dbReference type="EMBL" id="KAJ1143832.1"/>
    </source>
</evidence>
<dbReference type="EMBL" id="JANPWB010000010">
    <property type="protein sequence ID" value="KAJ1143832.1"/>
    <property type="molecule type" value="Genomic_DNA"/>
</dbReference>
<evidence type="ECO:0000313" key="4">
    <source>
        <dbReference type="Proteomes" id="UP001066276"/>
    </source>
</evidence>
<evidence type="ECO:0000256" key="2">
    <source>
        <dbReference type="SAM" id="MobiDB-lite"/>
    </source>
</evidence>
<protein>
    <submittedName>
        <fullName evidence="3">Uncharacterized protein</fullName>
    </submittedName>
</protein>
<dbReference type="PANTHER" id="PTHR14388">
    <property type="entry name" value="T CELL-SPECIFIC ADAPTER PROTEIN TSAD"/>
    <property type="match status" value="1"/>
</dbReference>
<name>A0AAV7QTJ1_PLEWA</name>
<comment type="caution">
    <text evidence="3">The sequence shown here is derived from an EMBL/GenBank/DDBJ whole genome shotgun (WGS) entry which is preliminary data.</text>
</comment>
<sequence length="80" mass="8645">MFSSSGLSVRKSKAADEARSHTARRARAEYHRQSMRAIKKGRVAGLSNLFQGASPTNGESEMKLDNNSPNPLTTSAVPAR</sequence>